<evidence type="ECO:0000313" key="2">
    <source>
        <dbReference type="Proteomes" id="UP001487740"/>
    </source>
</evidence>
<organism evidence="1 2">
    <name type="scientific">Scylla paramamosain</name>
    <name type="common">Mud crab</name>
    <dbReference type="NCBI Taxonomy" id="85552"/>
    <lineage>
        <taxon>Eukaryota</taxon>
        <taxon>Metazoa</taxon>
        <taxon>Ecdysozoa</taxon>
        <taxon>Arthropoda</taxon>
        <taxon>Crustacea</taxon>
        <taxon>Multicrustacea</taxon>
        <taxon>Malacostraca</taxon>
        <taxon>Eumalacostraca</taxon>
        <taxon>Eucarida</taxon>
        <taxon>Decapoda</taxon>
        <taxon>Pleocyemata</taxon>
        <taxon>Brachyura</taxon>
        <taxon>Eubrachyura</taxon>
        <taxon>Portunoidea</taxon>
        <taxon>Portunidae</taxon>
        <taxon>Portuninae</taxon>
        <taxon>Scylla</taxon>
    </lineage>
</organism>
<dbReference type="AlphaFoldDB" id="A0AAW0SXX4"/>
<protein>
    <submittedName>
        <fullName evidence="1">Uncharacterized protein</fullName>
    </submittedName>
</protein>
<keyword evidence="2" id="KW-1185">Reference proteome</keyword>
<dbReference type="EMBL" id="JARAKH010000043">
    <property type="protein sequence ID" value="KAK8379844.1"/>
    <property type="molecule type" value="Genomic_DNA"/>
</dbReference>
<accession>A0AAW0SXX4</accession>
<dbReference type="Proteomes" id="UP001487740">
    <property type="component" value="Unassembled WGS sequence"/>
</dbReference>
<sequence length="78" mass="8628">MPASLPWIIDPLHHSLRSCNIQGPTGTGKTLTLATLLKKLNTGTITRGADNNQFHLQNLFSRNFALFEEPRINVATVD</sequence>
<dbReference type="InterPro" id="IPR027417">
    <property type="entry name" value="P-loop_NTPase"/>
</dbReference>
<proteinExistence type="predicted"/>
<comment type="caution">
    <text evidence="1">The sequence shown here is derived from an EMBL/GenBank/DDBJ whole genome shotgun (WGS) entry which is preliminary data.</text>
</comment>
<evidence type="ECO:0000313" key="1">
    <source>
        <dbReference type="EMBL" id="KAK8379844.1"/>
    </source>
</evidence>
<dbReference type="Gene3D" id="3.40.50.300">
    <property type="entry name" value="P-loop containing nucleotide triphosphate hydrolases"/>
    <property type="match status" value="1"/>
</dbReference>
<dbReference type="SUPFAM" id="SSF52540">
    <property type="entry name" value="P-loop containing nucleoside triphosphate hydrolases"/>
    <property type="match status" value="1"/>
</dbReference>
<gene>
    <name evidence="1" type="ORF">O3P69_019673</name>
</gene>
<name>A0AAW0SXX4_SCYPA</name>
<reference evidence="1 2" key="1">
    <citation type="submission" date="2023-03" db="EMBL/GenBank/DDBJ databases">
        <title>High-quality genome of Scylla paramamosain provides insights in environmental adaptation.</title>
        <authorList>
            <person name="Zhang L."/>
        </authorList>
    </citation>
    <scope>NUCLEOTIDE SEQUENCE [LARGE SCALE GENOMIC DNA]</scope>
    <source>
        <strain evidence="1">LZ_2023a</strain>
        <tissue evidence="1">Muscle</tissue>
    </source>
</reference>